<comment type="caution">
    <text evidence="1">The sequence shown here is derived from an EMBL/GenBank/DDBJ whole genome shotgun (WGS) entry which is preliminary data.</text>
</comment>
<organism evidence="1 2">
    <name type="scientific">Coptis chinensis</name>
    <dbReference type="NCBI Taxonomy" id="261450"/>
    <lineage>
        <taxon>Eukaryota</taxon>
        <taxon>Viridiplantae</taxon>
        <taxon>Streptophyta</taxon>
        <taxon>Embryophyta</taxon>
        <taxon>Tracheophyta</taxon>
        <taxon>Spermatophyta</taxon>
        <taxon>Magnoliopsida</taxon>
        <taxon>Ranunculales</taxon>
        <taxon>Ranunculaceae</taxon>
        <taxon>Coptidoideae</taxon>
        <taxon>Coptis</taxon>
    </lineage>
</organism>
<accession>A0A835MGZ4</accession>
<dbReference type="Proteomes" id="UP000631114">
    <property type="component" value="Unassembled WGS sequence"/>
</dbReference>
<sequence>MNKNKSRVFMGGIPNARQTRIKELLKVQTGNFPDTYLRVPLLQGRVTRIHTNNTLLHKIRSRIVHCLERKTLVGFWRGVSQHGLEWKAARYTSLSCTSDVSTVISRDNL</sequence>
<evidence type="ECO:0000313" key="1">
    <source>
        <dbReference type="EMBL" id="KAF9623381.1"/>
    </source>
</evidence>
<keyword evidence="2" id="KW-1185">Reference proteome</keyword>
<dbReference type="AlphaFoldDB" id="A0A835MGZ4"/>
<name>A0A835MGZ4_9MAGN</name>
<reference evidence="1 2" key="1">
    <citation type="submission" date="2020-10" db="EMBL/GenBank/DDBJ databases">
        <title>The Coptis chinensis genome and diversification of protoberbering-type alkaloids.</title>
        <authorList>
            <person name="Wang B."/>
            <person name="Shu S."/>
            <person name="Song C."/>
            <person name="Liu Y."/>
        </authorList>
    </citation>
    <scope>NUCLEOTIDE SEQUENCE [LARGE SCALE GENOMIC DNA]</scope>
    <source>
        <strain evidence="1">HL-2020</strain>
        <tissue evidence="1">Leaf</tissue>
    </source>
</reference>
<dbReference type="EMBL" id="JADFTS010000001">
    <property type="protein sequence ID" value="KAF9623381.1"/>
    <property type="molecule type" value="Genomic_DNA"/>
</dbReference>
<gene>
    <name evidence="1" type="ORF">IFM89_001301</name>
</gene>
<protein>
    <submittedName>
        <fullName evidence="1">Uncharacterized protein</fullName>
    </submittedName>
</protein>
<dbReference type="OrthoDB" id="1751077at2759"/>
<proteinExistence type="predicted"/>
<evidence type="ECO:0000313" key="2">
    <source>
        <dbReference type="Proteomes" id="UP000631114"/>
    </source>
</evidence>